<evidence type="ECO:0000256" key="15">
    <source>
        <dbReference type="RuleBase" id="RU367035"/>
    </source>
</evidence>
<protein>
    <recommendedName>
        <fullName evidence="15">Calcium uniporter protein</fullName>
    </recommendedName>
</protein>
<evidence type="ECO:0000256" key="14">
    <source>
        <dbReference type="ARBA" id="ARBA00036634"/>
    </source>
</evidence>
<keyword evidence="12 15" id="KW-0472">Membrane</keyword>
<dbReference type="GO" id="GO:1990246">
    <property type="term" value="C:uniplex complex"/>
    <property type="evidence" value="ECO:0007669"/>
    <property type="project" value="TreeGrafter"/>
</dbReference>
<dbReference type="InterPro" id="IPR006769">
    <property type="entry name" value="MCU_C"/>
</dbReference>
<keyword evidence="13 15" id="KW-0407">Ion channel</keyword>
<evidence type="ECO:0000256" key="4">
    <source>
        <dbReference type="ARBA" id="ARBA00022568"/>
    </source>
</evidence>
<feature type="domain" description="Calcium uniporter protein C-terminal" evidence="17">
    <location>
        <begin position="164"/>
        <end position="365"/>
    </location>
</feature>
<name>A0AAG5DGK6_ANOAO</name>
<dbReference type="EnsemblMetazoa" id="ENSAATROPT011086">
    <property type="protein sequence ID" value="ENSAATROPP010014"/>
    <property type="gene ID" value="ENSAATROPG009023"/>
</dbReference>
<evidence type="ECO:0000259" key="17">
    <source>
        <dbReference type="Pfam" id="PF04678"/>
    </source>
</evidence>
<comment type="subcellular location">
    <subcellularLocation>
        <location evidence="1 15">Mitochondrion inner membrane</location>
        <topology evidence="1 15">Multi-pass membrane protein</topology>
    </subcellularLocation>
</comment>
<evidence type="ECO:0000256" key="1">
    <source>
        <dbReference type="ARBA" id="ARBA00004448"/>
    </source>
</evidence>
<keyword evidence="7 15" id="KW-0999">Mitochondrion inner membrane</keyword>
<keyword evidence="6 15" id="KW-0812">Transmembrane</keyword>
<keyword evidence="3 15" id="KW-0813">Transport</keyword>
<keyword evidence="10 15" id="KW-0406">Ion transport</keyword>
<sequence length="430" mass="48170">MAAPRAASTGGYLLGSCQKLLFRPANRPTSALLTSLARHQSLRKEQLILDISRRFSTAAAASGYSNKGYRSNRKSSIIHSVVYREYSTSSSRSASTSSSSSSNLSSTSTVTGNTDITPEDVTVRYYRGLPHVTVPLPSRNERCQFTLRPVTHSVGDFLEMLKVEDRGIDRAAVMNREGVRIAAACSIENLMDDEFWLHLNDRQYYVKPPKREKITSEEITRLGDVQALVAQLYEALHVGEHQIHKERELNGKLEELNVKLGPLEEKKSELDQIAARKTNVLTWVGLGLMSVQFGVLARLTWWEYSWDIMEPVTYFVTYGTAMAAYAYFVLTKQEYLLPDVKDRQHLITLHKAAKKAGINLAEYNDIKRQIAEIEHDLRRLRDPLYMHLPAAPPKSKTYSATEIALSKKQKLAALNALQGVPGSTPGASRN</sequence>
<evidence type="ECO:0000256" key="6">
    <source>
        <dbReference type="ARBA" id="ARBA00022692"/>
    </source>
</evidence>
<dbReference type="GO" id="GO:0015292">
    <property type="term" value="F:uniporter activity"/>
    <property type="evidence" value="ECO:0007669"/>
    <property type="project" value="UniProtKB-UniRule"/>
</dbReference>
<evidence type="ECO:0000256" key="12">
    <source>
        <dbReference type="ARBA" id="ARBA00023136"/>
    </source>
</evidence>
<evidence type="ECO:0000313" key="19">
    <source>
        <dbReference type="Proteomes" id="UP000075880"/>
    </source>
</evidence>
<keyword evidence="4 15" id="KW-0109">Calcium transport</keyword>
<evidence type="ECO:0000256" key="9">
    <source>
        <dbReference type="ARBA" id="ARBA00022989"/>
    </source>
</evidence>
<dbReference type="PROSITE" id="PS51257">
    <property type="entry name" value="PROKAR_LIPOPROTEIN"/>
    <property type="match status" value="1"/>
</dbReference>
<evidence type="ECO:0000256" key="8">
    <source>
        <dbReference type="ARBA" id="ARBA00022837"/>
    </source>
</evidence>
<comment type="function">
    <text evidence="15">Mitochondrial inner membrane calcium uniporter that mediates calcium uptake into mitochondria. Mitochondrial calcium homeostasis plays key roles in cellular physiology and regulates cell bioenergetics, cytoplasmic calcium signals and activation of cell death pathways.</text>
</comment>
<dbReference type="AlphaFoldDB" id="A0AAG5DGK6"/>
<evidence type="ECO:0000256" key="3">
    <source>
        <dbReference type="ARBA" id="ARBA00022448"/>
    </source>
</evidence>
<comment type="catalytic activity">
    <reaction evidence="14">
        <text>Ca(2+)(in) = Ca(2+)(out)</text>
        <dbReference type="Rhea" id="RHEA:29671"/>
        <dbReference type="ChEBI" id="CHEBI:29108"/>
    </reaction>
</comment>
<feature type="compositionally biased region" description="Low complexity" evidence="16">
    <location>
        <begin position="89"/>
        <end position="111"/>
    </location>
</feature>
<keyword evidence="5 15" id="KW-0107">Calcium channel</keyword>
<dbReference type="GO" id="GO:0036444">
    <property type="term" value="P:calcium import into the mitochondrion"/>
    <property type="evidence" value="ECO:0007669"/>
    <property type="project" value="TreeGrafter"/>
</dbReference>
<dbReference type="GO" id="GO:0005262">
    <property type="term" value="F:calcium channel activity"/>
    <property type="evidence" value="ECO:0007669"/>
    <property type="project" value="UniProtKB-UniRule"/>
</dbReference>
<dbReference type="Pfam" id="PF04678">
    <property type="entry name" value="MCU"/>
    <property type="match status" value="1"/>
</dbReference>
<comment type="similarity">
    <text evidence="2 15">Belongs to the MCU (TC 1.A.77) family.</text>
</comment>
<evidence type="ECO:0000256" key="5">
    <source>
        <dbReference type="ARBA" id="ARBA00022673"/>
    </source>
</evidence>
<reference evidence="18" key="1">
    <citation type="submission" date="2024-04" db="UniProtKB">
        <authorList>
            <consortium name="EnsemblMetazoa"/>
        </authorList>
    </citation>
    <scope>IDENTIFICATION</scope>
    <source>
        <strain evidence="18">EBRO</strain>
    </source>
</reference>
<dbReference type="Proteomes" id="UP000075880">
    <property type="component" value="Unassembled WGS sequence"/>
</dbReference>
<evidence type="ECO:0000256" key="11">
    <source>
        <dbReference type="ARBA" id="ARBA00023128"/>
    </source>
</evidence>
<dbReference type="PANTHER" id="PTHR13462:SF10">
    <property type="entry name" value="CALCIUM UNIPORTER PROTEIN, MITOCHONDRIAL"/>
    <property type="match status" value="1"/>
</dbReference>
<evidence type="ECO:0000256" key="2">
    <source>
        <dbReference type="ARBA" id="ARBA00005653"/>
    </source>
</evidence>
<evidence type="ECO:0000256" key="13">
    <source>
        <dbReference type="ARBA" id="ARBA00023303"/>
    </source>
</evidence>
<accession>A0AAG5DGK6</accession>
<evidence type="ECO:0000256" key="10">
    <source>
        <dbReference type="ARBA" id="ARBA00023065"/>
    </source>
</evidence>
<dbReference type="InterPro" id="IPR039055">
    <property type="entry name" value="MCU_fam"/>
</dbReference>
<feature type="transmembrane region" description="Helical" evidence="15">
    <location>
        <begin position="280"/>
        <end position="300"/>
    </location>
</feature>
<keyword evidence="11 15" id="KW-0496">Mitochondrion</keyword>
<dbReference type="GO" id="GO:0051560">
    <property type="term" value="P:mitochondrial calcium ion homeostasis"/>
    <property type="evidence" value="ECO:0007669"/>
    <property type="project" value="UniProtKB-UniRule"/>
</dbReference>
<comment type="domain">
    <text evidence="15">The selectivity filter, in which calcium ions are arranged in single file, is composed of two acidic rings separated by one helical turn along the central axis of the channel pore.</text>
</comment>
<proteinExistence type="inferred from homology"/>
<evidence type="ECO:0000256" key="7">
    <source>
        <dbReference type="ARBA" id="ARBA00022792"/>
    </source>
</evidence>
<keyword evidence="19" id="KW-1185">Reference proteome</keyword>
<evidence type="ECO:0000313" key="18">
    <source>
        <dbReference type="EnsemblMetazoa" id="ENSAATROPP010014"/>
    </source>
</evidence>
<keyword evidence="9 15" id="KW-1133">Transmembrane helix</keyword>
<dbReference type="PANTHER" id="PTHR13462">
    <property type="entry name" value="CALCIUM UNIPORTER PROTEIN, MITOCHONDRIAL"/>
    <property type="match status" value="1"/>
</dbReference>
<feature type="transmembrane region" description="Helical" evidence="15">
    <location>
        <begin position="312"/>
        <end position="330"/>
    </location>
</feature>
<keyword evidence="8 15" id="KW-0106">Calcium</keyword>
<organism evidence="18 19">
    <name type="scientific">Anopheles atroparvus</name>
    <name type="common">European mosquito</name>
    <dbReference type="NCBI Taxonomy" id="41427"/>
    <lineage>
        <taxon>Eukaryota</taxon>
        <taxon>Metazoa</taxon>
        <taxon>Ecdysozoa</taxon>
        <taxon>Arthropoda</taxon>
        <taxon>Hexapoda</taxon>
        <taxon>Insecta</taxon>
        <taxon>Pterygota</taxon>
        <taxon>Neoptera</taxon>
        <taxon>Endopterygota</taxon>
        <taxon>Diptera</taxon>
        <taxon>Nematocera</taxon>
        <taxon>Culicoidea</taxon>
        <taxon>Culicidae</taxon>
        <taxon>Anophelinae</taxon>
        <taxon>Anopheles</taxon>
    </lineage>
</organism>
<feature type="region of interest" description="Disordered" evidence="16">
    <location>
        <begin position="89"/>
        <end position="115"/>
    </location>
</feature>
<evidence type="ECO:0000256" key="16">
    <source>
        <dbReference type="SAM" id="MobiDB-lite"/>
    </source>
</evidence>